<keyword evidence="9" id="KW-1185">Reference proteome</keyword>
<evidence type="ECO:0000256" key="2">
    <source>
        <dbReference type="ARBA" id="ARBA00012261"/>
    </source>
</evidence>
<protein>
    <recommendedName>
        <fullName evidence="2 5">Methionyl-tRNA formyltransferase</fullName>
        <ecNumber evidence="2 5">2.1.2.9</ecNumber>
    </recommendedName>
</protein>
<dbReference type="InterPro" id="IPR011034">
    <property type="entry name" value="Formyl_transferase-like_C_sf"/>
</dbReference>
<dbReference type="RefSeq" id="WP_425469985.1">
    <property type="nucleotide sequence ID" value="NZ_RKHQ01000002.1"/>
</dbReference>
<name>A0A3N2D1P2_9MICO</name>
<feature type="domain" description="Formyl transferase N-terminal" evidence="6">
    <location>
        <begin position="12"/>
        <end position="179"/>
    </location>
</feature>
<dbReference type="InterPro" id="IPR002376">
    <property type="entry name" value="Formyl_transf_N"/>
</dbReference>
<dbReference type="InterPro" id="IPR044135">
    <property type="entry name" value="Met-tRNA-FMT_C"/>
</dbReference>
<dbReference type="EC" id="2.1.2.9" evidence="2 5"/>
<sequence>MPENLSSPRLRVLFAGSPDVAVPTLRALAERHDVVAVLTRPPARRRRRGSDEPSPVAVAARELGLQVLEWPTLRTPEARAAVEELDVDVAVVVAYGVLVPAALLEVPRLGWVNLHFSLLPAYRGAAPVQWAVRNGDELTGATVFRLETGMDTGPVIGAMTEVVRPRDTSGELLARLSVAGAPFVLRCLDALAAGTAVLAEQPTDGVSLAPRILPADARVPWTAPALAVDRFVRSMTPAPGAWTELGGVRVKLGPVLPAWATRRGGPPEVPEGLEPGEIAVTRTGVWVGTGGGAVELGDVAPAGKSWMRASDWARGARLEPGARFDWSAAGSGPEVSG</sequence>
<evidence type="ECO:0000256" key="3">
    <source>
        <dbReference type="ARBA" id="ARBA00022679"/>
    </source>
</evidence>
<evidence type="ECO:0000256" key="4">
    <source>
        <dbReference type="ARBA" id="ARBA00022917"/>
    </source>
</evidence>
<evidence type="ECO:0000259" key="7">
    <source>
        <dbReference type="Pfam" id="PF02911"/>
    </source>
</evidence>
<comment type="caution">
    <text evidence="8">The sequence shown here is derived from an EMBL/GenBank/DDBJ whole genome shotgun (WGS) entry which is preliminary data.</text>
</comment>
<dbReference type="SUPFAM" id="SSF53328">
    <property type="entry name" value="Formyltransferase"/>
    <property type="match status" value="1"/>
</dbReference>
<feature type="domain" description="Formyl transferase C-terminal" evidence="7">
    <location>
        <begin position="212"/>
        <end position="316"/>
    </location>
</feature>
<evidence type="ECO:0000313" key="9">
    <source>
        <dbReference type="Proteomes" id="UP000275356"/>
    </source>
</evidence>
<reference evidence="8 9" key="1">
    <citation type="submission" date="2018-11" db="EMBL/GenBank/DDBJ databases">
        <title>Sequencing the genomes of 1000 actinobacteria strains.</title>
        <authorList>
            <person name="Klenk H.-P."/>
        </authorList>
    </citation>
    <scope>NUCLEOTIDE SEQUENCE [LARGE SCALE GENOMIC DNA]</scope>
    <source>
        <strain evidence="8 9">DSM 13521</strain>
    </source>
</reference>
<dbReference type="EMBL" id="RKHQ01000002">
    <property type="protein sequence ID" value="ROR93568.1"/>
    <property type="molecule type" value="Genomic_DNA"/>
</dbReference>
<dbReference type="AlphaFoldDB" id="A0A3N2D1P2"/>
<gene>
    <name evidence="5" type="primary">fmt</name>
    <name evidence="8" type="ORF">EDD28_2986</name>
</gene>
<keyword evidence="3 5" id="KW-0808">Transferase</keyword>
<dbReference type="GO" id="GO:0005829">
    <property type="term" value="C:cytosol"/>
    <property type="evidence" value="ECO:0007669"/>
    <property type="project" value="TreeGrafter"/>
</dbReference>
<evidence type="ECO:0000256" key="1">
    <source>
        <dbReference type="ARBA" id="ARBA00010699"/>
    </source>
</evidence>
<dbReference type="Pfam" id="PF00551">
    <property type="entry name" value="Formyl_trans_N"/>
    <property type="match status" value="1"/>
</dbReference>
<proteinExistence type="inferred from homology"/>
<dbReference type="PANTHER" id="PTHR11138">
    <property type="entry name" value="METHIONYL-TRNA FORMYLTRANSFERASE"/>
    <property type="match status" value="1"/>
</dbReference>
<dbReference type="Proteomes" id="UP000275356">
    <property type="component" value="Unassembled WGS sequence"/>
</dbReference>
<evidence type="ECO:0000256" key="5">
    <source>
        <dbReference type="HAMAP-Rule" id="MF_00182"/>
    </source>
</evidence>
<comment type="catalytic activity">
    <reaction evidence="5">
        <text>L-methionyl-tRNA(fMet) + (6R)-10-formyltetrahydrofolate = N-formyl-L-methionyl-tRNA(fMet) + (6S)-5,6,7,8-tetrahydrofolate + H(+)</text>
        <dbReference type="Rhea" id="RHEA:24380"/>
        <dbReference type="Rhea" id="RHEA-COMP:9952"/>
        <dbReference type="Rhea" id="RHEA-COMP:9953"/>
        <dbReference type="ChEBI" id="CHEBI:15378"/>
        <dbReference type="ChEBI" id="CHEBI:57453"/>
        <dbReference type="ChEBI" id="CHEBI:78530"/>
        <dbReference type="ChEBI" id="CHEBI:78844"/>
        <dbReference type="ChEBI" id="CHEBI:195366"/>
        <dbReference type="EC" id="2.1.2.9"/>
    </reaction>
</comment>
<comment type="similarity">
    <text evidence="1 5">Belongs to the Fmt family.</text>
</comment>
<evidence type="ECO:0000259" key="6">
    <source>
        <dbReference type="Pfam" id="PF00551"/>
    </source>
</evidence>
<dbReference type="CDD" id="cd08646">
    <property type="entry name" value="FMT_core_Met-tRNA-FMT_N"/>
    <property type="match status" value="1"/>
</dbReference>
<dbReference type="InterPro" id="IPR036477">
    <property type="entry name" value="Formyl_transf_N_sf"/>
</dbReference>
<dbReference type="PANTHER" id="PTHR11138:SF5">
    <property type="entry name" value="METHIONYL-TRNA FORMYLTRANSFERASE, MITOCHONDRIAL"/>
    <property type="match status" value="1"/>
</dbReference>
<keyword evidence="4 5" id="KW-0648">Protein biosynthesis</keyword>
<dbReference type="SUPFAM" id="SSF50486">
    <property type="entry name" value="FMT C-terminal domain-like"/>
    <property type="match status" value="1"/>
</dbReference>
<dbReference type="InterPro" id="IPR005794">
    <property type="entry name" value="Fmt"/>
</dbReference>
<organism evidence="8 9">
    <name type="scientific">Salana multivorans</name>
    <dbReference type="NCBI Taxonomy" id="120377"/>
    <lineage>
        <taxon>Bacteria</taxon>
        <taxon>Bacillati</taxon>
        <taxon>Actinomycetota</taxon>
        <taxon>Actinomycetes</taxon>
        <taxon>Micrococcales</taxon>
        <taxon>Beutenbergiaceae</taxon>
        <taxon>Salana</taxon>
    </lineage>
</organism>
<dbReference type="InterPro" id="IPR041711">
    <property type="entry name" value="Met-tRNA-FMT_N"/>
</dbReference>
<dbReference type="InterPro" id="IPR005793">
    <property type="entry name" value="Formyl_trans_C"/>
</dbReference>
<feature type="binding site" evidence="5">
    <location>
        <begin position="117"/>
        <end position="120"/>
    </location>
    <ligand>
        <name>(6S)-5,6,7,8-tetrahydrofolate</name>
        <dbReference type="ChEBI" id="CHEBI:57453"/>
    </ligand>
</feature>
<accession>A0A3N2D1P2</accession>
<dbReference type="GO" id="GO:0004479">
    <property type="term" value="F:methionyl-tRNA formyltransferase activity"/>
    <property type="evidence" value="ECO:0007669"/>
    <property type="project" value="UniProtKB-UniRule"/>
</dbReference>
<comment type="function">
    <text evidence="5">Attaches a formyl group to the free amino group of methionyl-tRNA(fMet). The formyl group appears to play a dual role in the initiator identity of N-formylmethionyl-tRNA by promoting its recognition by IF2 and preventing the misappropriation of this tRNA by the elongation apparatus.</text>
</comment>
<dbReference type="Pfam" id="PF02911">
    <property type="entry name" value="Formyl_trans_C"/>
    <property type="match status" value="1"/>
</dbReference>
<dbReference type="HAMAP" id="MF_00182">
    <property type="entry name" value="Formyl_trans"/>
    <property type="match status" value="1"/>
</dbReference>
<dbReference type="CDD" id="cd08704">
    <property type="entry name" value="Met_tRNA_FMT_C"/>
    <property type="match status" value="1"/>
</dbReference>
<dbReference type="Gene3D" id="3.40.50.12230">
    <property type="match status" value="1"/>
</dbReference>
<evidence type="ECO:0000313" key="8">
    <source>
        <dbReference type="EMBL" id="ROR93568.1"/>
    </source>
</evidence>